<reference evidence="2 3" key="1">
    <citation type="submission" date="2020-08" db="EMBL/GenBank/DDBJ databases">
        <title>Sequencing the genomes of 1000 actinobacteria strains.</title>
        <authorList>
            <person name="Klenk H.-P."/>
        </authorList>
    </citation>
    <scope>NUCLEOTIDE SEQUENCE [LARGE SCALE GENOMIC DNA]</scope>
    <source>
        <strain evidence="2 3">DSM 102122</strain>
    </source>
</reference>
<dbReference type="Gene3D" id="3.90.180.10">
    <property type="entry name" value="Medium-chain alcohol dehydrogenases, catalytic domain"/>
    <property type="match status" value="1"/>
</dbReference>
<dbReference type="SUPFAM" id="SSF51735">
    <property type="entry name" value="NAD(P)-binding Rossmann-fold domains"/>
    <property type="match status" value="1"/>
</dbReference>
<evidence type="ECO:0000313" key="2">
    <source>
        <dbReference type="EMBL" id="MBB5787084.1"/>
    </source>
</evidence>
<dbReference type="GO" id="GO:0016491">
    <property type="term" value="F:oxidoreductase activity"/>
    <property type="evidence" value="ECO:0007669"/>
    <property type="project" value="InterPro"/>
</dbReference>
<proteinExistence type="predicted"/>
<dbReference type="InterPro" id="IPR050700">
    <property type="entry name" value="YIM1/Zinc_Alcohol_DH_Fams"/>
</dbReference>
<dbReference type="Proteomes" id="UP000542813">
    <property type="component" value="Unassembled WGS sequence"/>
</dbReference>
<dbReference type="EMBL" id="JACHMM010000001">
    <property type="protein sequence ID" value="MBB5787084.1"/>
    <property type="molecule type" value="Genomic_DNA"/>
</dbReference>
<dbReference type="Pfam" id="PF08240">
    <property type="entry name" value="ADH_N"/>
    <property type="match status" value="1"/>
</dbReference>
<dbReference type="PANTHER" id="PTHR11695:SF294">
    <property type="entry name" value="RETICULON-4-INTERACTING PROTEIN 1, MITOCHONDRIAL"/>
    <property type="match status" value="1"/>
</dbReference>
<evidence type="ECO:0000313" key="3">
    <source>
        <dbReference type="Proteomes" id="UP000542813"/>
    </source>
</evidence>
<dbReference type="Gene3D" id="3.40.50.720">
    <property type="entry name" value="NAD(P)-binding Rossmann-like Domain"/>
    <property type="match status" value="1"/>
</dbReference>
<feature type="domain" description="Enoyl reductase (ER)" evidence="1">
    <location>
        <begin position="10"/>
        <end position="314"/>
    </location>
</feature>
<dbReference type="InterPro" id="IPR013154">
    <property type="entry name" value="ADH-like_N"/>
</dbReference>
<dbReference type="SMART" id="SM00829">
    <property type="entry name" value="PKS_ER"/>
    <property type="match status" value="1"/>
</dbReference>
<dbReference type="InterPro" id="IPR036291">
    <property type="entry name" value="NAD(P)-bd_dom_sf"/>
</dbReference>
<sequence length="318" mass="33917">MRAAAQTAYGGPEVVRLTDADRPVAGPGELLVRVHATTVNRTDTAYRAGTPVFLRVVRPRGRILGTEYAGVVEETGAGVTGYAAGDRVFGYHEGGFGAHAEYLTVEADGFLAAIPDGVTFAQAAPATEGAHYAQSFIRRARIEPGMAVLVNGATGGIGSAAVQLLAAMDVAVTAVCATPHVELVRSLGARHVIDYTAEDFTRSAGGGFDAVFDAVGKATFGRCRRLLRPGGVYVSSELGPFAQNLGLALVTPLLRRRRVVFPVPLQRREMIEQLRDLLASGEFRPVIDRHYPLERIVEAHRYVDIGAKIGNVVIDVVR</sequence>
<accession>A0A7W9GNF0</accession>
<dbReference type="Pfam" id="PF13602">
    <property type="entry name" value="ADH_zinc_N_2"/>
    <property type="match status" value="1"/>
</dbReference>
<dbReference type="RefSeq" id="WP_184820919.1">
    <property type="nucleotide sequence ID" value="NZ_JACHMM010000001.1"/>
</dbReference>
<keyword evidence="3" id="KW-1185">Reference proteome</keyword>
<dbReference type="AlphaFoldDB" id="A0A7W9GNF0"/>
<dbReference type="InterPro" id="IPR020843">
    <property type="entry name" value="ER"/>
</dbReference>
<dbReference type="SUPFAM" id="SSF50129">
    <property type="entry name" value="GroES-like"/>
    <property type="match status" value="1"/>
</dbReference>
<name>A0A7W9GNF0_9ACTN</name>
<evidence type="ECO:0000259" key="1">
    <source>
        <dbReference type="SMART" id="SM00829"/>
    </source>
</evidence>
<dbReference type="PANTHER" id="PTHR11695">
    <property type="entry name" value="ALCOHOL DEHYDROGENASE RELATED"/>
    <property type="match status" value="1"/>
</dbReference>
<organism evidence="2 3">
    <name type="scientific">Jiangella mangrovi</name>
    <dbReference type="NCBI Taxonomy" id="1524084"/>
    <lineage>
        <taxon>Bacteria</taxon>
        <taxon>Bacillati</taxon>
        <taxon>Actinomycetota</taxon>
        <taxon>Actinomycetes</taxon>
        <taxon>Jiangellales</taxon>
        <taxon>Jiangellaceae</taxon>
        <taxon>Jiangella</taxon>
    </lineage>
</organism>
<gene>
    <name evidence="2" type="ORF">HD601_001659</name>
</gene>
<comment type="caution">
    <text evidence="2">The sequence shown here is derived from an EMBL/GenBank/DDBJ whole genome shotgun (WGS) entry which is preliminary data.</text>
</comment>
<dbReference type="InterPro" id="IPR011032">
    <property type="entry name" value="GroES-like_sf"/>
</dbReference>
<protein>
    <submittedName>
        <fullName evidence="2">NADPH:quinone reductase-like Zn-dependent oxidoreductase</fullName>
    </submittedName>
</protein>
<dbReference type="CDD" id="cd08267">
    <property type="entry name" value="MDR1"/>
    <property type="match status" value="1"/>
</dbReference>